<organism evidence="1 2">
    <name type="scientific">Methylomonas aurea</name>
    <dbReference type="NCBI Taxonomy" id="2952224"/>
    <lineage>
        <taxon>Bacteria</taxon>
        <taxon>Pseudomonadati</taxon>
        <taxon>Pseudomonadota</taxon>
        <taxon>Gammaproteobacteria</taxon>
        <taxon>Methylococcales</taxon>
        <taxon>Methylococcaceae</taxon>
        <taxon>Methylomonas</taxon>
    </lineage>
</organism>
<dbReference type="EMBL" id="JANIBM010000080">
    <property type="protein sequence ID" value="MCQ8183742.1"/>
    <property type="molecule type" value="Genomic_DNA"/>
</dbReference>
<keyword evidence="2" id="KW-1185">Reference proteome</keyword>
<evidence type="ECO:0000313" key="1">
    <source>
        <dbReference type="EMBL" id="MCQ8183742.1"/>
    </source>
</evidence>
<proteinExistence type="predicted"/>
<evidence type="ECO:0000313" key="2">
    <source>
        <dbReference type="Proteomes" id="UP001524569"/>
    </source>
</evidence>
<sequence>MFNWFSRKPSNKPTLTATTLTNDERRYAIATLYLSQFAIFHEDFFKAIDQFDKTALVPMPDSNQGRKRFFDSGTNASISIGTDACMIRLIGSDLDKFAGPIEAALTVTGGSATIKKVEPLVYAGRLVKEGKAYNVQVTLDTTGEKPMLCAGIWRIASA</sequence>
<protein>
    <submittedName>
        <fullName evidence="1">Uncharacterized protein</fullName>
    </submittedName>
</protein>
<accession>A0ABT1UND4</accession>
<comment type="caution">
    <text evidence="1">The sequence shown here is derived from an EMBL/GenBank/DDBJ whole genome shotgun (WGS) entry which is preliminary data.</text>
</comment>
<name>A0ABT1UND4_9GAMM</name>
<dbReference type="RefSeq" id="WP_256612961.1">
    <property type="nucleotide sequence ID" value="NZ_JANIBM010000080.1"/>
</dbReference>
<gene>
    <name evidence="1" type="ORF">NP603_21750</name>
</gene>
<dbReference type="Proteomes" id="UP001524569">
    <property type="component" value="Unassembled WGS sequence"/>
</dbReference>
<reference evidence="1 2" key="1">
    <citation type="submission" date="2022-07" db="EMBL/GenBank/DDBJ databases">
        <title>Methylomonas rivi sp. nov., Methylomonas rosea sp. nov., Methylomonas aureus sp. nov. and Methylomonas subterranea sp. nov., four novel methanotrophs isolated from a freshwater creek and the deep terrestrial subsurface.</title>
        <authorList>
            <person name="Abin C."/>
            <person name="Sankaranarayanan K."/>
            <person name="Garner C."/>
            <person name="Sindelar R."/>
            <person name="Kotary K."/>
            <person name="Garner R."/>
            <person name="Barclay S."/>
            <person name="Lawson P."/>
            <person name="Krumholz L."/>
        </authorList>
    </citation>
    <scope>NUCLEOTIDE SEQUENCE [LARGE SCALE GENOMIC DNA]</scope>
    <source>
        <strain evidence="1 2">SURF-1</strain>
    </source>
</reference>